<dbReference type="eggNOG" id="COG1881">
    <property type="taxonomic scope" value="Bacteria"/>
</dbReference>
<evidence type="ECO:0000313" key="2">
    <source>
        <dbReference type="Proteomes" id="UP000241426"/>
    </source>
</evidence>
<dbReference type="InterPro" id="IPR008914">
    <property type="entry name" value="PEBP"/>
</dbReference>
<accession>A0A2T3KFA6</accession>
<dbReference type="NCBIfam" id="TIGR00481">
    <property type="entry name" value="YbhB/YbcL family Raf kinase inhibitor-like protein"/>
    <property type="match status" value="1"/>
</dbReference>
<accession>A0A0B7JCC8</accession>
<name>A0A0B7JCC8_9GAMM</name>
<evidence type="ECO:0000313" key="1">
    <source>
        <dbReference type="EMBL" id="PSU96547.1"/>
    </source>
</evidence>
<dbReference type="PANTHER" id="PTHR30289:SF1">
    <property type="entry name" value="PEBP (PHOSPHATIDYLETHANOLAMINE-BINDING PROTEIN) FAMILY PROTEIN"/>
    <property type="match status" value="1"/>
</dbReference>
<proteinExistence type="predicted"/>
<dbReference type="InterPro" id="IPR005247">
    <property type="entry name" value="YbhB_YbcL/LppC-like"/>
</dbReference>
<protein>
    <submittedName>
        <fullName evidence="1">YbhB/YbcL family Raf kinase inhibitor-like protein</fullName>
    </submittedName>
</protein>
<dbReference type="EMBL" id="PYNF01000015">
    <property type="protein sequence ID" value="PSU96547.1"/>
    <property type="molecule type" value="Genomic_DNA"/>
</dbReference>
<sequence length="159" mass="17337">MSTFTMTSNSITEGQHHEKRFSFNSFGNDGDNISPQLAWENAPQGTKSFAVTCFDPDAPTDCGFWHWQVINIPASTHELAEGASANLTAGLEMRNDYGFNGYGGACPPEGHGVHRYVFTVWALPCEKLEVPDDASCALVSFMLNGTALAKSTITAHYQR</sequence>
<dbReference type="SUPFAM" id="SSF49777">
    <property type="entry name" value="PEBP-like"/>
    <property type="match status" value="1"/>
</dbReference>
<dbReference type="PANTHER" id="PTHR30289">
    <property type="entry name" value="UNCHARACTERIZED PROTEIN YBCL-RELATED"/>
    <property type="match status" value="1"/>
</dbReference>
<dbReference type="InterPro" id="IPR036610">
    <property type="entry name" value="PEBP-like_sf"/>
</dbReference>
<dbReference type="GeneID" id="29946040"/>
<dbReference type="Proteomes" id="UP000241426">
    <property type="component" value="Unassembled WGS sequence"/>
</dbReference>
<dbReference type="Pfam" id="PF01161">
    <property type="entry name" value="PBP"/>
    <property type="match status" value="1"/>
</dbReference>
<dbReference type="AlphaFoldDB" id="A0A0B7JCC8"/>
<organism evidence="1 2">
    <name type="scientific">Photobacterium kishitanii</name>
    <dbReference type="NCBI Taxonomy" id="318456"/>
    <lineage>
        <taxon>Bacteria</taxon>
        <taxon>Pseudomonadati</taxon>
        <taxon>Pseudomonadota</taxon>
        <taxon>Gammaproteobacteria</taxon>
        <taxon>Vibrionales</taxon>
        <taxon>Vibrionaceae</taxon>
        <taxon>Photobacterium</taxon>
    </lineage>
</organism>
<dbReference type="RefSeq" id="WP_036790189.1">
    <property type="nucleotide sequence ID" value="NZ_JAUZMV010000002.1"/>
</dbReference>
<reference evidence="1 2" key="1">
    <citation type="submission" date="2018-01" db="EMBL/GenBank/DDBJ databases">
        <title>Whole genome sequencing of Histamine producing bacteria.</title>
        <authorList>
            <person name="Butler K."/>
        </authorList>
    </citation>
    <scope>NUCLEOTIDE SEQUENCE [LARGE SCALE GENOMIC DNA]</scope>
    <source>
        <strain evidence="1 2">FS-7.2</strain>
    </source>
</reference>
<comment type="caution">
    <text evidence="1">The sequence shown here is derived from an EMBL/GenBank/DDBJ whole genome shotgun (WGS) entry which is preliminary data.</text>
</comment>
<dbReference type="Gene3D" id="3.90.280.10">
    <property type="entry name" value="PEBP-like"/>
    <property type="match status" value="1"/>
</dbReference>
<gene>
    <name evidence="1" type="ORF">C9J27_16535</name>
</gene>
<dbReference type="CDD" id="cd00865">
    <property type="entry name" value="PEBP_bact_arch"/>
    <property type="match status" value="1"/>
</dbReference>